<dbReference type="Pfam" id="PF23598">
    <property type="entry name" value="LRR_14"/>
    <property type="match status" value="1"/>
</dbReference>
<dbReference type="FunFam" id="3.80.10.10:FF:000095">
    <property type="entry name" value="LRR receptor-like serine/threonine-protein kinase GSO1"/>
    <property type="match status" value="1"/>
</dbReference>
<evidence type="ECO:0000256" key="10">
    <source>
        <dbReference type="ARBA" id="ARBA00023180"/>
    </source>
</evidence>
<evidence type="ECO:0000259" key="14">
    <source>
        <dbReference type="Pfam" id="PF23598"/>
    </source>
</evidence>
<evidence type="ECO:0000256" key="6">
    <source>
        <dbReference type="ARBA" id="ARBA00022729"/>
    </source>
</evidence>
<evidence type="ECO:0008006" key="17">
    <source>
        <dbReference type="Google" id="ProtNLM"/>
    </source>
</evidence>
<dbReference type="GO" id="GO:0005886">
    <property type="term" value="C:plasma membrane"/>
    <property type="evidence" value="ECO:0007669"/>
    <property type="project" value="UniProtKB-SubCell"/>
</dbReference>
<dbReference type="EMBL" id="CM029043">
    <property type="protein sequence ID" value="KAG2609287.1"/>
    <property type="molecule type" value="Genomic_DNA"/>
</dbReference>
<dbReference type="AlphaFoldDB" id="A0A8T0TGC0"/>
<feature type="domain" description="Disease resistance R13L4/SHOC-2-like LRR" evidence="14">
    <location>
        <begin position="93"/>
        <end position="259"/>
    </location>
</feature>
<comment type="subcellular location">
    <subcellularLocation>
        <location evidence="1">Cell membrane</location>
        <topology evidence="1">Single-pass type I membrane protein</topology>
    </subcellularLocation>
</comment>
<keyword evidence="5 11" id="KW-0812">Transmembrane</keyword>
<evidence type="ECO:0000256" key="11">
    <source>
        <dbReference type="SAM" id="Phobius"/>
    </source>
</evidence>
<reference evidence="15" key="1">
    <citation type="submission" date="2020-05" db="EMBL/GenBank/DDBJ databases">
        <title>WGS assembly of Panicum virgatum.</title>
        <authorList>
            <person name="Lovell J.T."/>
            <person name="Jenkins J."/>
            <person name="Shu S."/>
            <person name="Juenger T.E."/>
            <person name="Schmutz J."/>
        </authorList>
    </citation>
    <scope>NUCLEOTIDE SEQUENCE</scope>
    <source>
        <strain evidence="15">AP13</strain>
    </source>
</reference>
<dbReference type="InterPro" id="IPR025875">
    <property type="entry name" value="Leu-rich_rpt_4"/>
</dbReference>
<organism evidence="15 16">
    <name type="scientific">Panicum virgatum</name>
    <name type="common">Blackwell switchgrass</name>
    <dbReference type="NCBI Taxonomy" id="38727"/>
    <lineage>
        <taxon>Eukaryota</taxon>
        <taxon>Viridiplantae</taxon>
        <taxon>Streptophyta</taxon>
        <taxon>Embryophyta</taxon>
        <taxon>Tracheophyta</taxon>
        <taxon>Spermatophyta</taxon>
        <taxon>Magnoliopsida</taxon>
        <taxon>Liliopsida</taxon>
        <taxon>Poales</taxon>
        <taxon>Poaceae</taxon>
        <taxon>PACMAD clade</taxon>
        <taxon>Panicoideae</taxon>
        <taxon>Panicodae</taxon>
        <taxon>Paniceae</taxon>
        <taxon>Panicinae</taxon>
        <taxon>Panicum</taxon>
        <taxon>Panicum sect. Hiantes</taxon>
    </lineage>
</organism>
<dbReference type="Gene3D" id="3.80.10.10">
    <property type="entry name" value="Ribonuclease Inhibitor"/>
    <property type="match status" value="5"/>
</dbReference>
<keyword evidence="6 12" id="KW-0732">Signal</keyword>
<dbReference type="PANTHER" id="PTHR48063">
    <property type="entry name" value="LRR RECEPTOR-LIKE KINASE"/>
    <property type="match status" value="1"/>
</dbReference>
<feature type="chain" id="PRO_5035865476" description="Leucine-rich repeat-containing N-terminal plant-type domain-containing protein" evidence="12">
    <location>
        <begin position="21"/>
        <end position="888"/>
    </location>
</feature>
<name>A0A8T0TGC0_PANVG</name>
<evidence type="ECO:0000256" key="8">
    <source>
        <dbReference type="ARBA" id="ARBA00022989"/>
    </source>
</evidence>
<evidence type="ECO:0000313" key="16">
    <source>
        <dbReference type="Proteomes" id="UP000823388"/>
    </source>
</evidence>
<dbReference type="InterPro" id="IPR013210">
    <property type="entry name" value="LRR_N_plant-typ"/>
</dbReference>
<keyword evidence="4" id="KW-0433">Leucine-rich repeat</keyword>
<evidence type="ECO:0000313" key="15">
    <source>
        <dbReference type="EMBL" id="KAG2609287.1"/>
    </source>
</evidence>
<keyword evidence="7" id="KW-0677">Repeat</keyword>
<feature type="transmembrane region" description="Helical" evidence="11">
    <location>
        <begin position="821"/>
        <end position="844"/>
    </location>
</feature>
<keyword evidence="16" id="KW-1185">Reference proteome</keyword>
<comment type="similarity">
    <text evidence="2">Belongs to the RLP family.</text>
</comment>
<dbReference type="SUPFAM" id="SSF52047">
    <property type="entry name" value="RNI-like"/>
    <property type="match status" value="1"/>
</dbReference>
<dbReference type="PANTHER" id="PTHR48063:SF92">
    <property type="entry name" value="LEUCINE-RICH REPEAT-CONTAINING N-TERMINAL PLANT-TYPE DOMAIN-CONTAINING PROTEIN"/>
    <property type="match status" value="1"/>
</dbReference>
<dbReference type="InterPro" id="IPR055414">
    <property type="entry name" value="LRR_R13L4/SHOC2-like"/>
</dbReference>
<evidence type="ECO:0000256" key="4">
    <source>
        <dbReference type="ARBA" id="ARBA00022614"/>
    </source>
</evidence>
<dbReference type="SUPFAM" id="SSF52058">
    <property type="entry name" value="L domain-like"/>
    <property type="match status" value="2"/>
</dbReference>
<evidence type="ECO:0000256" key="7">
    <source>
        <dbReference type="ARBA" id="ARBA00022737"/>
    </source>
</evidence>
<evidence type="ECO:0000256" key="3">
    <source>
        <dbReference type="ARBA" id="ARBA00022475"/>
    </source>
</evidence>
<dbReference type="FunFam" id="3.80.10.10:FF:000129">
    <property type="entry name" value="Leucine-rich repeat receptor-like kinase"/>
    <property type="match status" value="1"/>
</dbReference>
<accession>A0A8T0TGC0</accession>
<dbReference type="InterPro" id="IPR001611">
    <property type="entry name" value="Leu-rich_rpt"/>
</dbReference>
<evidence type="ECO:0000256" key="2">
    <source>
        <dbReference type="ARBA" id="ARBA00009592"/>
    </source>
</evidence>
<dbReference type="SMART" id="SM00365">
    <property type="entry name" value="LRR_SD22"/>
    <property type="match status" value="6"/>
</dbReference>
<dbReference type="Pfam" id="PF00560">
    <property type="entry name" value="LRR_1"/>
    <property type="match status" value="8"/>
</dbReference>
<evidence type="ECO:0000256" key="9">
    <source>
        <dbReference type="ARBA" id="ARBA00023136"/>
    </source>
</evidence>
<dbReference type="SMART" id="SM00369">
    <property type="entry name" value="LRR_TYP"/>
    <property type="match status" value="10"/>
</dbReference>
<dbReference type="Pfam" id="PF13855">
    <property type="entry name" value="LRR_8"/>
    <property type="match status" value="1"/>
</dbReference>
<dbReference type="FunFam" id="3.80.10.10:FF:000213">
    <property type="entry name" value="Tyrosine-sulfated glycopeptide receptor 1"/>
    <property type="match status" value="1"/>
</dbReference>
<dbReference type="InterPro" id="IPR046956">
    <property type="entry name" value="RLP23-like"/>
</dbReference>
<evidence type="ECO:0000256" key="12">
    <source>
        <dbReference type="SAM" id="SignalP"/>
    </source>
</evidence>
<evidence type="ECO:0000256" key="1">
    <source>
        <dbReference type="ARBA" id="ARBA00004251"/>
    </source>
</evidence>
<feature type="signal peptide" evidence="12">
    <location>
        <begin position="1"/>
        <end position="20"/>
    </location>
</feature>
<protein>
    <recommendedName>
        <fullName evidence="17">Leucine-rich repeat-containing N-terminal plant-type domain-containing protein</fullName>
    </recommendedName>
</protein>
<keyword evidence="9 11" id="KW-0472">Membrane</keyword>
<dbReference type="PROSITE" id="PS51450">
    <property type="entry name" value="LRR"/>
    <property type="match status" value="1"/>
</dbReference>
<keyword evidence="8 11" id="KW-1133">Transmembrane helix</keyword>
<evidence type="ECO:0000259" key="13">
    <source>
        <dbReference type="Pfam" id="PF08263"/>
    </source>
</evidence>
<dbReference type="Pfam" id="PF08263">
    <property type="entry name" value="LRRNT_2"/>
    <property type="match status" value="1"/>
</dbReference>
<dbReference type="Pfam" id="PF12799">
    <property type="entry name" value="LRR_4"/>
    <property type="match status" value="1"/>
</dbReference>
<evidence type="ECO:0000256" key="5">
    <source>
        <dbReference type="ARBA" id="ARBA00022692"/>
    </source>
</evidence>
<keyword evidence="3" id="KW-1003">Cell membrane</keyword>
<comment type="caution">
    <text evidence="15">The sequence shown here is derived from an EMBL/GenBank/DDBJ whole genome shotgun (WGS) entry which is preliminary data.</text>
</comment>
<feature type="domain" description="Leucine-rich repeat-containing N-terminal plant-type" evidence="13">
    <location>
        <begin position="27"/>
        <end position="62"/>
    </location>
</feature>
<dbReference type="PRINTS" id="PR00019">
    <property type="entry name" value="LEURICHRPT"/>
</dbReference>
<proteinExistence type="inferred from homology"/>
<keyword evidence="10" id="KW-0325">Glycoprotein</keyword>
<sequence length="888" mass="97830">MRLSLLPLLLLLQVFTKTTAASTCIRKERDALFDLKATLKDPQGLLSSWAGPNCCSWYGVTCHNSTGHIIKLDLGSNNFSKDYVLTGDISPSLTHFTHLEYLDLSRNDFGGANIPKFIGSLKNLRHLDLHGAGFGRKIPPQLGNLSKLNYLDISFPSDTFSSSSSVDDLCWLSGLSSLVYLDMSWWNLSAASDWLELLNMLASLQEVHLCFTNLQRTNLNSLSQSNFTVLDRIDLSSNNFNSTFPYWLTSIQSVSEINLAYCGLHGPIPKSVENLTHLEYLDLSKNDFGGRLCKLEYLDLSKNILAGDIVNFGKAMATCMKQLSIVNLGSNNLTGSIPGWLGSSRRLFSLTNLHHLDISSNFLQGVLSEEHLANLSMLSTLAMSSNSLRISVGANWVPPFQLIELQLHSCPLESQFPQWIHTQTSIAIINLSNTGTMGPLPEWVWTSLMSLTSLDLSNNQLTGKLPASLEHMKSLHFLELSSNQLEGQIPDMPRSLEVLDLSNNSFSGSLPNSLGGNDLRFIFLSNNHLNGSIPGYLCDMEWLSTVDLSSNNLSGEIPNQWKQSTTLFALDFSSNNLEGEIPSSIGSLTSIFSLHLSRNKFSGNIPAGLSQLLGLQVLDLASNKLSGPVPRSIGNFTLMASQQSRPISPTMAFDGFGGSIAYYESLYITIKGEERSYTRILNLMKSIDLSDNDLTGEIPIEIGALVELKNLNLSRNFLHGHIPETVGSMRSLESLDLSWNQLSGVIPQSMAPLHLLRHLNMSYNNLSGNIPPGSQLQTLSDEDPYIYVGNSDLCSPLVPESCAGNKEKQAGHEEHTDVHDVLLFVFSGLGFGIGLAAVWWVLIFNKAVSIGYFQFVDSICEKICDWMILLKIKVNMKLMGTRAQNQGD</sequence>
<dbReference type="InterPro" id="IPR032675">
    <property type="entry name" value="LRR_dom_sf"/>
</dbReference>
<dbReference type="InterPro" id="IPR003591">
    <property type="entry name" value="Leu-rich_rpt_typical-subtyp"/>
</dbReference>
<gene>
    <name evidence="15" type="ORF">PVAP13_4KG023500</name>
</gene>
<dbReference type="Pfam" id="PF13516">
    <property type="entry name" value="LRR_6"/>
    <property type="match status" value="1"/>
</dbReference>
<dbReference type="Proteomes" id="UP000823388">
    <property type="component" value="Chromosome 4K"/>
</dbReference>